<evidence type="ECO:0008006" key="5">
    <source>
        <dbReference type="Google" id="ProtNLM"/>
    </source>
</evidence>
<evidence type="ECO:0000313" key="4">
    <source>
        <dbReference type="Proteomes" id="UP000663720"/>
    </source>
</evidence>
<evidence type="ECO:0000256" key="2">
    <source>
        <dbReference type="SAM" id="SignalP"/>
    </source>
</evidence>
<dbReference type="AlphaFoldDB" id="A0A975B5S6"/>
<feature type="chain" id="PRO_5036695802" description="Bacterial Pleckstrin homology domain-containing protein" evidence="2">
    <location>
        <begin position="27"/>
        <end position="206"/>
    </location>
</feature>
<keyword evidence="2" id="KW-0732">Signal</keyword>
<keyword evidence="1" id="KW-0472">Membrane</keyword>
<protein>
    <recommendedName>
        <fullName evidence="5">Bacterial Pleckstrin homology domain-containing protein</fullName>
    </recommendedName>
</protein>
<sequence length="206" mass="22187">MQKKIKLKMVTACLCCVLVLSAPVQAYAFLDLSFDILSFGPLSLGFGIPLRGGVLGLLGAGLLVGAAISFFSGGSGSGYSYAASYPNAPPPPKHVRVSMTPGDHYKGDALRSRLLMKEVGLDEYGRVSLPGGRGYLEVEQETGKMIFREAGFEGYMYYHNTPSLSVWDSQDNPVLVFTVNDDRLLIIQEKSEKASNVLQLVLGGKS</sequence>
<proteinExistence type="predicted"/>
<dbReference type="KEGG" id="dli:dnl_15540"/>
<feature type="transmembrane region" description="Helical" evidence="1">
    <location>
        <begin position="50"/>
        <end position="71"/>
    </location>
</feature>
<keyword evidence="4" id="KW-1185">Reference proteome</keyword>
<keyword evidence="1" id="KW-1133">Transmembrane helix</keyword>
<accession>A0A975B5S6</accession>
<feature type="signal peptide" evidence="2">
    <location>
        <begin position="1"/>
        <end position="26"/>
    </location>
</feature>
<gene>
    <name evidence="3" type="ORF">dnl_15540</name>
</gene>
<dbReference type="EMBL" id="CP061799">
    <property type="protein sequence ID" value="QTA79296.1"/>
    <property type="molecule type" value="Genomic_DNA"/>
</dbReference>
<keyword evidence="1" id="KW-0812">Transmembrane</keyword>
<organism evidence="3 4">
    <name type="scientific">Desulfonema limicola</name>
    <dbReference type="NCBI Taxonomy" id="45656"/>
    <lineage>
        <taxon>Bacteria</taxon>
        <taxon>Pseudomonadati</taxon>
        <taxon>Thermodesulfobacteriota</taxon>
        <taxon>Desulfobacteria</taxon>
        <taxon>Desulfobacterales</taxon>
        <taxon>Desulfococcaceae</taxon>
        <taxon>Desulfonema</taxon>
    </lineage>
</organism>
<evidence type="ECO:0000256" key="1">
    <source>
        <dbReference type="SAM" id="Phobius"/>
    </source>
</evidence>
<dbReference type="RefSeq" id="WP_207691063.1">
    <property type="nucleotide sequence ID" value="NZ_CP061799.1"/>
</dbReference>
<dbReference type="Proteomes" id="UP000663720">
    <property type="component" value="Chromosome"/>
</dbReference>
<reference evidence="3" key="1">
    <citation type="journal article" date="2021" name="Microb. Physiol.">
        <title>Proteogenomic Insights into the Physiology of Marine, Sulfate-Reducing, Filamentous Desulfonema limicola and Desulfonema magnum.</title>
        <authorList>
            <person name="Schnaars V."/>
            <person name="Wohlbrand L."/>
            <person name="Scheve S."/>
            <person name="Hinrichs C."/>
            <person name="Reinhardt R."/>
            <person name="Rabus R."/>
        </authorList>
    </citation>
    <scope>NUCLEOTIDE SEQUENCE</scope>
    <source>
        <strain evidence="3">5ac10</strain>
    </source>
</reference>
<name>A0A975B5S6_9BACT</name>
<evidence type="ECO:0000313" key="3">
    <source>
        <dbReference type="EMBL" id="QTA79296.1"/>
    </source>
</evidence>